<dbReference type="AlphaFoldDB" id="A0A6A6BFH7"/>
<organism evidence="3 4">
    <name type="scientific">Aplosporella prunicola CBS 121167</name>
    <dbReference type="NCBI Taxonomy" id="1176127"/>
    <lineage>
        <taxon>Eukaryota</taxon>
        <taxon>Fungi</taxon>
        <taxon>Dikarya</taxon>
        <taxon>Ascomycota</taxon>
        <taxon>Pezizomycotina</taxon>
        <taxon>Dothideomycetes</taxon>
        <taxon>Dothideomycetes incertae sedis</taxon>
        <taxon>Botryosphaeriales</taxon>
        <taxon>Aplosporellaceae</taxon>
        <taxon>Aplosporella</taxon>
    </lineage>
</organism>
<dbReference type="GO" id="GO:0003700">
    <property type="term" value="F:DNA-binding transcription factor activity"/>
    <property type="evidence" value="ECO:0007669"/>
    <property type="project" value="InterPro"/>
</dbReference>
<dbReference type="InterPro" id="IPR052635">
    <property type="entry name" value="Sec_Metab_Biosynth_Reg"/>
</dbReference>
<evidence type="ECO:0000259" key="2">
    <source>
        <dbReference type="PROSITE" id="PS00036"/>
    </source>
</evidence>
<evidence type="ECO:0000256" key="1">
    <source>
        <dbReference type="SAM" id="MobiDB-lite"/>
    </source>
</evidence>
<sequence length="123" mass="14041">MSHEQQSSGDQAAEEDWTRIQDPEERRRMQNRISQRRYRQRTRDEQENNERRMVNQEHAGSSYNPADPGDLERYPREYSGIPWGGVSVRYAAESGRVNEQNSQHSSREASVYTAGSGTGGGGH</sequence>
<dbReference type="PANTHER" id="PTHR39607">
    <property type="entry name" value="XANTHOCILLIN BIOSYNTHESIS CLUSTER TRANSCRIPTION FACTOR XANC-RELATED"/>
    <property type="match status" value="1"/>
</dbReference>
<name>A0A6A6BFH7_9PEZI</name>
<feature type="region of interest" description="Disordered" evidence="1">
    <location>
        <begin position="94"/>
        <end position="123"/>
    </location>
</feature>
<proteinExistence type="predicted"/>
<keyword evidence="4" id="KW-1185">Reference proteome</keyword>
<dbReference type="InterPro" id="IPR004827">
    <property type="entry name" value="bZIP"/>
</dbReference>
<feature type="region of interest" description="Disordered" evidence="1">
    <location>
        <begin position="1"/>
        <end position="75"/>
    </location>
</feature>
<feature type="compositionally biased region" description="Polar residues" evidence="1">
    <location>
        <begin position="1"/>
        <end position="10"/>
    </location>
</feature>
<feature type="compositionally biased region" description="Basic and acidic residues" evidence="1">
    <location>
        <begin position="16"/>
        <end position="28"/>
    </location>
</feature>
<evidence type="ECO:0000313" key="4">
    <source>
        <dbReference type="Proteomes" id="UP000799438"/>
    </source>
</evidence>
<feature type="compositionally biased region" description="Basic and acidic residues" evidence="1">
    <location>
        <begin position="41"/>
        <end position="55"/>
    </location>
</feature>
<dbReference type="OrthoDB" id="5387389at2759"/>
<dbReference type="GeneID" id="54297953"/>
<dbReference type="PANTHER" id="PTHR39607:SF2">
    <property type="entry name" value="BZIP DOMAIN-CONTAINING PROTEIN"/>
    <property type="match status" value="1"/>
</dbReference>
<dbReference type="PROSITE" id="PS00036">
    <property type="entry name" value="BZIP_BASIC"/>
    <property type="match status" value="1"/>
</dbReference>
<protein>
    <recommendedName>
        <fullName evidence="2">BZIP domain-containing protein</fullName>
    </recommendedName>
</protein>
<dbReference type="EMBL" id="ML995485">
    <property type="protein sequence ID" value="KAF2142133.1"/>
    <property type="molecule type" value="Genomic_DNA"/>
</dbReference>
<reference evidence="3" key="1">
    <citation type="journal article" date="2020" name="Stud. Mycol.">
        <title>101 Dothideomycetes genomes: a test case for predicting lifestyles and emergence of pathogens.</title>
        <authorList>
            <person name="Haridas S."/>
            <person name="Albert R."/>
            <person name="Binder M."/>
            <person name="Bloem J."/>
            <person name="Labutti K."/>
            <person name="Salamov A."/>
            <person name="Andreopoulos B."/>
            <person name="Baker S."/>
            <person name="Barry K."/>
            <person name="Bills G."/>
            <person name="Bluhm B."/>
            <person name="Cannon C."/>
            <person name="Castanera R."/>
            <person name="Culley D."/>
            <person name="Daum C."/>
            <person name="Ezra D."/>
            <person name="Gonzalez J."/>
            <person name="Henrissat B."/>
            <person name="Kuo A."/>
            <person name="Liang C."/>
            <person name="Lipzen A."/>
            <person name="Lutzoni F."/>
            <person name="Magnuson J."/>
            <person name="Mondo S."/>
            <person name="Nolan M."/>
            <person name="Ohm R."/>
            <person name="Pangilinan J."/>
            <person name="Park H.-J."/>
            <person name="Ramirez L."/>
            <person name="Alfaro M."/>
            <person name="Sun H."/>
            <person name="Tritt A."/>
            <person name="Yoshinaga Y."/>
            <person name="Zwiers L.-H."/>
            <person name="Turgeon B."/>
            <person name="Goodwin S."/>
            <person name="Spatafora J."/>
            <person name="Crous P."/>
            <person name="Grigoriev I."/>
        </authorList>
    </citation>
    <scope>NUCLEOTIDE SEQUENCE</scope>
    <source>
        <strain evidence="3">CBS 121167</strain>
    </source>
</reference>
<evidence type="ECO:0000313" key="3">
    <source>
        <dbReference type="EMBL" id="KAF2142133.1"/>
    </source>
</evidence>
<accession>A0A6A6BFH7</accession>
<dbReference type="Proteomes" id="UP000799438">
    <property type="component" value="Unassembled WGS sequence"/>
</dbReference>
<feature type="domain" description="BZIP" evidence="2">
    <location>
        <begin position="26"/>
        <end position="41"/>
    </location>
</feature>
<dbReference type="RefSeq" id="XP_033397845.1">
    <property type="nucleotide sequence ID" value="XM_033540457.1"/>
</dbReference>
<gene>
    <name evidence="3" type="ORF">K452DRAFT_287347</name>
</gene>